<accession>A0A2P2QQ43</accession>
<evidence type="ECO:0000313" key="1">
    <source>
        <dbReference type="EMBL" id="MBX69067.1"/>
    </source>
</evidence>
<proteinExistence type="predicted"/>
<reference evidence="1" key="1">
    <citation type="submission" date="2018-02" db="EMBL/GenBank/DDBJ databases">
        <title>Rhizophora mucronata_Transcriptome.</title>
        <authorList>
            <person name="Meera S.P."/>
            <person name="Sreeshan A."/>
            <person name="Augustine A."/>
        </authorList>
    </citation>
    <scope>NUCLEOTIDE SEQUENCE</scope>
    <source>
        <tissue evidence="1">Leaf</tissue>
    </source>
</reference>
<organism evidence="1">
    <name type="scientific">Rhizophora mucronata</name>
    <name type="common">Asiatic mangrove</name>
    <dbReference type="NCBI Taxonomy" id="61149"/>
    <lineage>
        <taxon>Eukaryota</taxon>
        <taxon>Viridiplantae</taxon>
        <taxon>Streptophyta</taxon>
        <taxon>Embryophyta</taxon>
        <taxon>Tracheophyta</taxon>
        <taxon>Spermatophyta</taxon>
        <taxon>Magnoliopsida</taxon>
        <taxon>eudicotyledons</taxon>
        <taxon>Gunneridae</taxon>
        <taxon>Pentapetalae</taxon>
        <taxon>rosids</taxon>
        <taxon>fabids</taxon>
        <taxon>Malpighiales</taxon>
        <taxon>Rhizophoraceae</taxon>
        <taxon>Rhizophora</taxon>
    </lineage>
</organism>
<sequence>MVSLFEFCVVHFRLFREKMKRKADSLWGILPSV</sequence>
<dbReference type="AlphaFoldDB" id="A0A2P2QQ43"/>
<name>A0A2P2QQ43_RHIMU</name>
<dbReference type="EMBL" id="GGEC01088583">
    <property type="protein sequence ID" value="MBX69067.1"/>
    <property type="molecule type" value="Transcribed_RNA"/>
</dbReference>
<protein>
    <submittedName>
        <fullName evidence="1">Uncharacterized protein</fullName>
    </submittedName>
</protein>